<protein>
    <submittedName>
        <fullName evidence="2">Uncharacterized protein</fullName>
    </submittedName>
</protein>
<evidence type="ECO:0000256" key="1">
    <source>
        <dbReference type="SAM" id="MobiDB-lite"/>
    </source>
</evidence>
<keyword evidence="2" id="KW-0614">Plasmid</keyword>
<dbReference type="RefSeq" id="WP_011402734.1">
    <property type="nucleotide sequence ID" value="NC_007675.1"/>
</dbReference>
<feature type="region of interest" description="Disordered" evidence="1">
    <location>
        <begin position="82"/>
        <end position="116"/>
    </location>
</feature>
<evidence type="ECO:0000313" key="2">
    <source>
        <dbReference type="EMBL" id="ABC42297.1"/>
    </source>
</evidence>
<name>Q2TTS8_ECOLX</name>
<organism evidence="2">
    <name type="scientific">Escherichia coli</name>
    <dbReference type="NCBI Taxonomy" id="562"/>
    <lineage>
        <taxon>Bacteria</taxon>
        <taxon>Pseudomonadati</taxon>
        <taxon>Pseudomonadota</taxon>
        <taxon>Gammaproteobacteria</taxon>
        <taxon>Enterobacterales</taxon>
        <taxon>Enterobacteriaceae</taxon>
        <taxon>Escherichia</taxon>
    </lineage>
</organism>
<gene>
    <name evidence="2" type="ORF">O2ColV197</name>
</gene>
<geneLocation type="plasmid" evidence="2">
    <name>pAPEC-O2-ColV</name>
</geneLocation>
<reference evidence="2" key="1">
    <citation type="journal article" date="2006" name="Infect. Immun.">
        <title>Acquisition of avian pathogenic Escherichia coli plasmids by a commensal E. coli isolate enhances its abilities to kill chicken embryos, grow in human urine, and colonize the murine kidney.</title>
        <authorList>
            <person name="Skyberg J.A."/>
            <person name="Johnson T.J."/>
            <person name="Johnson J.R."/>
            <person name="Clabots C."/>
            <person name="Logue C.M."/>
            <person name="Nolan L.K."/>
        </authorList>
    </citation>
    <scope>NUCLEOTIDE SEQUENCE</scope>
    <source>
        <strain evidence="2">A2363</strain>
        <plasmid evidence="2">pAPEC-O2-ColV</plasmid>
    </source>
</reference>
<dbReference type="EMBL" id="AY545598">
    <property type="protein sequence ID" value="ABC42297.1"/>
    <property type="molecule type" value="Genomic_DNA"/>
</dbReference>
<proteinExistence type="predicted"/>
<dbReference type="AlphaFoldDB" id="Q2TTS8"/>
<feature type="compositionally biased region" description="Basic and acidic residues" evidence="1">
    <location>
        <begin position="82"/>
        <end position="102"/>
    </location>
</feature>
<accession>Q2TTS8</accession>
<sequence length="116" mass="13028">MPRTGGISIHAQKIFRCPLANSRAQSFLKNLRIHVAHRRYCIHQKNDSFFNHLVLLNLLKNVIYENAAVGIKQLASATGCIDRNKKTERESPSNEGEKKEVLSTRGVKNPTGEVGF</sequence>